<evidence type="ECO:0000256" key="1">
    <source>
        <dbReference type="ARBA" id="ARBA00009437"/>
    </source>
</evidence>
<dbReference type="PRINTS" id="PR00039">
    <property type="entry name" value="HTHLYSR"/>
</dbReference>
<protein>
    <submittedName>
        <fullName evidence="7">LysR family transcriptional regulator</fullName>
    </submittedName>
</protein>
<evidence type="ECO:0000256" key="5">
    <source>
        <dbReference type="SAM" id="MobiDB-lite"/>
    </source>
</evidence>
<dbReference type="InterPro" id="IPR036390">
    <property type="entry name" value="WH_DNA-bd_sf"/>
</dbReference>
<organism evidence="7 8">
    <name type="scientific">Paraburkholderia kururiensis</name>
    <dbReference type="NCBI Taxonomy" id="984307"/>
    <lineage>
        <taxon>Bacteria</taxon>
        <taxon>Pseudomonadati</taxon>
        <taxon>Pseudomonadota</taxon>
        <taxon>Betaproteobacteria</taxon>
        <taxon>Burkholderiales</taxon>
        <taxon>Burkholderiaceae</taxon>
        <taxon>Paraburkholderia</taxon>
    </lineage>
</organism>
<dbReference type="SUPFAM" id="SSF46785">
    <property type="entry name" value="Winged helix' DNA-binding domain"/>
    <property type="match status" value="1"/>
</dbReference>
<evidence type="ECO:0000256" key="4">
    <source>
        <dbReference type="ARBA" id="ARBA00023163"/>
    </source>
</evidence>
<comment type="similarity">
    <text evidence="1">Belongs to the LysR transcriptional regulatory family.</text>
</comment>
<feature type="region of interest" description="Disordered" evidence="5">
    <location>
        <begin position="322"/>
        <end position="341"/>
    </location>
</feature>
<evidence type="ECO:0000313" key="8">
    <source>
        <dbReference type="Proteomes" id="UP001325479"/>
    </source>
</evidence>
<proteinExistence type="inferred from homology"/>
<dbReference type="PANTHER" id="PTHR30537:SF35">
    <property type="entry name" value="TRANSCRIPTIONAL REGULATORY PROTEIN"/>
    <property type="match status" value="1"/>
</dbReference>
<dbReference type="Gene3D" id="1.10.10.10">
    <property type="entry name" value="Winged helix-like DNA-binding domain superfamily/Winged helix DNA-binding domain"/>
    <property type="match status" value="1"/>
</dbReference>
<keyword evidence="8" id="KW-1185">Reference proteome</keyword>
<dbReference type="InterPro" id="IPR005119">
    <property type="entry name" value="LysR_subst-bd"/>
</dbReference>
<name>A0ABZ0WGY2_9BURK</name>
<dbReference type="InterPro" id="IPR000847">
    <property type="entry name" value="LysR_HTH_N"/>
</dbReference>
<dbReference type="Pfam" id="PF00126">
    <property type="entry name" value="HTH_1"/>
    <property type="match status" value="1"/>
</dbReference>
<reference evidence="7 8" key="1">
    <citation type="submission" date="2023-12" db="EMBL/GenBank/DDBJ databases">
        <title>Genome sequencing and assembly of bacterial species from a model synthetic community.</title>
        <authorList>
            <person name="Hogle S.L."/>
        </authorList>
    </citation>
    <scope>NUCLEOTIDE SEQUENCE [LARGE SCALE GENOMIC DNA]</scope>
    <source>
        <strain evidence="7 8">HAMBI 2494</strain>
    </source>
</reference>
<sequence length="341" mass="37308">MDHLESLRIFCAVVEAKSFTRAAQSVGLSTPAVSRSISDLEERLGVRLFQRTTRHIALTEAAEHFYAGCSRVINELDALEADAGQHSRDPSGVLRLVAHATAAVQLLPSLINGFRVACPNVQVELTLAERPVDLVEEGYDLGIVLPYMLTSDQTITRVINRIPLVVAASAEYMKGRKAPKTPEDLATLDFVTMLTSIREPKLRFRSRASLPTDAADAADAFAQYDAHHEIVVPLRYDISTNSAAFNKELVLGGAGLGILPRSMIERELASGRLVQILPEFELIDGEIELQLAWRDRRLMAAKVRAFVDFATTFFVAPPAPAASPPLTAPRKRSRASAAQQI</sequence>
<evidence type="ECO:0000259" key="6">
    <source>
        <dbReference type="PROSITE" id="PS50931"/>
    </source>
</evidence>
<dbReference type="RefSeq" id="WP_114809251.1">
    <property type="nucleotide sequence ID" value="NZ_CP139965.1"/>
</dbReference>
<evidence type="ECO:0000256" key="3">
    <source>
        <dbReference type="ARBA" id="ARBA00023125"/>
    </source>
</evidence>
<keyword evidence="2" id="KW-0805">Transcription regulation</keyword>
<dbReference type="Proteomes" id="UP001325479">
    <property type="component" value="Chromosome"/>
</dbReference>
<dbReference type="CDD" id="cd08422">
    <property type="entry name" value="PBP2_CrgA_like"/>
    <property type="match status" value="1"/>
</dbReference>
<dbReference type="PANTHER" id="PTHR30537">
    <property type="entry name" value="HTH-TYPE TRANSCRIPTIONAL REGULATOR"/>
    <property type="match status" value="1"/>
</dbReference>
<keyword evidence="3" id="KW-0238">DNA-binding</keyword>
<dbReference type="Gene3D" id="3.40.190.290">
    <property type="match status" value="1"/>
</dbReference>
<accession>A0ABZ0WGY2</accession>
<evidence type="ECO:0000313" key="7">
    <source>
        <dbReference type="EMBL" id="WQD76619.1"/>
    </source>
</evidence>
<dbReference type="EMBL" id="CP139965">
    <property type="protein sequence ID" value="WQD76619.1"/>
    <property type="molecule type" value="Genomic_DNA"/>
</dbReference>
<evidence type="ECO:0000256" key="2">
    <source>
        <dbReference type="ARBA" id="ARBA00023015"/>
    </source>
</evidence>
<dbReference type="InterPro" id="IPR036388">
    <property type="entry name" value="WH-like_DNA-bd_sf"/>
</dbReference>
<dbReference type="Pfam" id="PF03466">
    <property type="entry name" value="LysR_substrate"/>
    <property type="match status" value="2"/>
</dbReference>
<dbReference type="PROSITE" id="PS50931">
    <property type="entry name" value="HTH_LYSR"/>
    <property type="match status" value="1"/>
</dbReference>
<dbReference type="SUPFAM" id="SSF53850">
    <property type="entry name" value="Periplasmic binding protein-like II"/>
    <property type="match status" value="1"/>
</dbReference>
<gene>
    <name evidence="7" type="ORF">U0042_21360</name>
</gene>
<keyword evidence="4" id="KW-0804">Transcription</keyword>
<feature type="domain" description="HTH lysR-type" evidence="6">
    <location>
        <begin position="1"/>
        <end position="59"/>
    </location>
</feature>
<dbReference type="InterPro" id="IPR058163">
    <property type="entry name" value="LysR-type_TF_proteobact-type"/>
</dbReference>